<keyword evidence="5" id="KW-0812">Transmembrane</keyword>
<dbReference type="PANTHER" id="PTHR30026">
    <property type="entry name" value="OUTER MEMBRANE PROTEIN TOLC"/>
    <property type="match status" value="1"/>
</dbReference>
<evidence type="ECO:0000313" key="9">
    <source>
        <dbReference type="EMBL" id="GGJ39615.1"/>
    </source>
</evidence>
<keyword evidence="10" id="KW-1185">Reference proteome</keyword>
<evidence type="ECO:0000256" key="3">
    <source>
        <dbReference type="ARBA" id="ARBA00022448"/>
    </source>
</evidence>
<protein>
    <submittedName>
        <fullName evidence="9">Transporter</fullName>
    </submittedName>
</protein>
<comment type="subcellular location">
    <subcellularLocation>
        <location evidence="1">Cell outer membrane</location>
    </subcellularLocation>
</comment>
<evidence type="ECO:0000256" key="6">
    <source>
        <dbReference type="ARBA" id="ARBA00023136"/>
    </source>
</evidence>
<evidence type="ECO:0000256" key="5">
    <source>
        <dbReference type="ARBA" id="ARBA00022692"/>
    </source>
</evidence>
<comment type="caution">
    <text evidence="9">The sequence shown here is derived from an EMBL/GenBank/DDBJ whole genome shotgun (WGS) entry which is preliminary data.</text>
</comment>
<evidence type="ECO:0000256" key="1">
    <source>
        <dbReference type="ARBA" id="ARBA00004442"/>
    </source>
</evidence>
<keyword evidence="7" id="KW-0998">Cell outer membrane</keyword>
<dbReference type="InterPro" id="IPR003423">
    <property type="entry name" value="OMP_efflux"/>
</dbReference>
<feature type="chain" id="PRO_5045237191" evidence="8">
    <location>
        <begin position="19"/>
        <end position="347"/>
    </location>
</feature>
<evidence type="ECO:0000256" key="7">
    <source>
        <dbReference type="ARBA" id="ARBA00023237"/>
    </source>
</evidence>
<dbReference type="EMBL" id="BMOD01000009">
    <property type="protein sequence ID" value="GGJ39615.1"/>
    <property type="molecule type" value="Genomic_DNA"/>
</dbReference>
<name>A0ABQ2D300_9DEIO</name>
<keyword evidence="6" id="KW-0472">Membrane</keyword>
<keyword evidence="8" id="KW-0732">Signal</keyword>
<dbReference type="Gene3D" id="1.20.1600.10">
    <property type="entry name" value="Outer membrane efflux proteins (OEP)"/>
    <property type="match status" value="2"/>
</dbReference>
<proteinExistence type="inferred from homology"/>
<evidence type="ECO:0000256" key="4">
    <source>
        <dbReference type="ARBA" id="ARBA00022452"/>
    </source>
</evidence>
<dbReference type="InterPro" id="IPR051906">
    <property type="entry name" value="TolC-like"/>
</dbReference>
<dbReference type="SUPFAM" id="SSF56954">
    <property type="entry name" value="Outer membrane efflux proteins (OEP)"/>
    <property type="match status" value="1"/>
</dbReference>
<dbReference type="RefSeq" id="WP_189003231.1">
    <property type="nucleotide sequence ID" value="NZ_BMOD01000009.1"/>
</dbReference>
<dbReference type="Pfam" id="PF02321">
    <property type="entry name" value="OEP"/>
    <property type="match status" value="1"/>
</dbReference>
<comment type="similarity">
    <text evidence="2">Belongs to the outer membrane factor (OMF) (TC 1.B.17) family.</text>
</comment>
<keyword evidence="3" id="KW-0813">Transport</keyword>
<organism evidence="9 10">
    <name type="scientific">Deinococcus roseus</name>
    <dbReference type="NCBI Taxonomy" id="392414"/>
    <lineage>
        <taxon>Bacteria</taxon>
        <taxon>Thermotogati</taxon>
        <taxon>Deinococcota</taxon>
        <taxon>Deinococci</taxon>
        <taxon>Deinococcales</taxon>
        <taxon>Deinococcaceae</taxon>
        <taxon>Deinococcus</taxon>
    </lineage>
</organism>
<dbReference type="PANTHER" id="PTHR30026:SF20">
    <property type="entry name" value="OUTER MEMBRANE PROTEIN TOLC"/>
    <property type="match status" value="1"/>
</dbReference>
<keyword evidence="4" id="KW-1134">Transmembrane beta strand</keyword>
<evidence type="ECO:0000256" key="2">
    <source>
        <dbReference type="ARBA" id="ARBA00007613"/>
    </source>
</evidence>
<accession>A0ABQ2D300</accession>
<gene>
    <name evidence="9" type="ORF">GCM10008938_27120</name>
</gene>
<reference evidence="10" key="1">
    <citation type="journal article" date="2019" name="Int. J. Syst. Evol. Microbiol.">
        <title>The Global Catalogue of Microorganisms (GCM) 10K type strain sequencing project: providing services to taxonomists for standard genome sequencing and annotation.</title>
        <authorList>
            <consortium name="The Broad Institute Genomics Platform"/>
            <consortium name="The Broad Institute Genome Sequencing Center for Infectious Disease"/>
            <person name="Wu L."/>
            <person name="Ma J."/>
        </authorList>
    </citation>
    <scope>NUCLEOTIDE SEQUENCE [LARGE SCALE GENOMIC DNA]</scope>
    <source>
        <strain evidence="10">JCM 14370</strain>
    </source>
</reference>
<feature type="signal peptide" evidence="8">
    <location>
        <begin position="1"/>
        <end position="18"/>
    </location>
</feature>
<dbReference type="Proteomes" id="UP000632222">
    <property type="component" value="Unassembled WGS sequence"/>
</dbReference>
<sequence length="347" mass="37643">MRNGILVMVVLASSAAFAQSATTVTFQSVLKLAIDRGTDVANQKTSLSTAQADLQAKNEDPSTLILPLTQAQQSVKLETLKLDYVKLQLTQNVLSAYLSVLEAQENLNVLKAQVDLDQMNLDIAKAKLATKNATQLDVSKAQNTLNSSQQDLKNAQASFPVLKEKLDAYTAGSLPDNFQVSEPQLKVTAYKLDDLLKSSESSLPTLLQSNQSLTIAQMNVQFSDNDYTPRSTLDSAKASLQSAQRSLASQKTSTQSSVKDAYQSYLNSQERSKFSLEDLNNSQATLKQDQARYKNGTISKYQLKQSEVAVLKSEQSYLQAKDSSLKAIAALAVATGVDTLNTLGGTQ</sequence>
<evidence type="ECO:0000256" key="8">
    <source>
        <dbReference type="SAM" id="SignalP"/>
    </source>
</evidence>
<evidence type="ECO:0000313" key="10">
    <source>
        <dbReference type="Proteomes" id="UP000632222"/>
    </source>
</evidence>